<dbReference type="InterPro" id="IPR008928">
    <property type="entry name" value="6-hairpin_glycosidase_sf"/>
</dbReference>
<proteinExistence type="inferred from homology"/>
<dbReference type="Pfam" id="PF01270">
    <property type="entry name" value="Glyco_hydro_8"/>
    <property type="match status" value="1"/>
</dbReference>
<evidence type="ECO:0000256" key="5">
    <source>
        <dbReference type="ARBA" id="ARBA00023001"/>
    </source>
</evidence>
<evidence type="ECO:0000256" key="2">
    <source>
        <dbReference type="ARBA" id="ARBA00009209"/>
    </source>
</evidence>
<dbReference type="EC" id="3.2.1.4" evidence="3"/>
<name>A0A9Q2PCC4_9RHOB</name>
<dbReference type="SUPFAM" id="SSF48208">
    <property type="entry name" value="Six-hairpin glycosidases"/>
    <property type="match status" value="1"/>
</dbReference>
<dbReference type="OrthoDB" id="9766708at2"/>
<dbReference type="GO" id="GO:0008810">
    <property type="term" value="F:cellulase activity"/>
    <property type="evidence" value="ECO:0007669"/>
    <property type="project" value="UniProtKB-EC"/>
</dbReference>
<accession>A0A9Q2PCC4</accession>
<dbReference type="GO" id="GO:0030245">
    <property type="term" value="P:cellulose catabolic process"/>
    <property type="evidence" value="ECO:0007669"/>
    <property type="project" value="UniProtKB-KW"/>
</dbReference>
<dbReference type="PRINTS" id="PR00735">
    <property type="entry name" value="GLHYDRLASE8"/>
</dbReference>
<comment type="caution">
    <text evidence="9">The sequence shown here is derived from an EMBL/GenBank/DDBJ whole genome shotgun (WGS) entry which is preliminary data.</text>
</comment>
<dbReference type="InterPro" id="IPR012341">
    <property type="entry name" value="6hp_glycosidase-like_sf"/>
</dbReference>
<evidence type="ECO:0000313" key="10">
    <source>
        <dbReference type="EMBL" id="MBM2417880.1"/>
    </source>
</evidence>
<keyword evidence="7" id="KW-0624">Polysaccharide degradation</keyword>
<dbReference type="Gene3D" id="1.50.10.10">
    <property type="match status" value="1"/>
</dbReference>
<evidence type="ECO:0000256" key="1">
    <source>
        <dbReference type="ARBA" id="ARBA00000966"/>
    </source>
</evidence>
<dbReference type="GeneID" id="62641342"/>
<sequence>MNRRSFLSTLTALAVCAPLPALAQSNGVDTVNDPDWTAWKAAFLMPDGRVVDHLQDQATHSEAQGYGLVLSVIHGDHAVFNAIWAWTSANLNRRDDGLLNWKLVPGQTEPESMNATDGDLFFAWGLAMGADRFDIPEARFRAVEIAKAISDHCLYPDPRDRNRLIILPAAEGFLRGTKAIINPSYIMPRALYDLSALIQDPRLAQAANDGLALLDELAASTGIPNWAEVDIAGLRPSSEHMAHYGYDAVRVPLYLVWSGHRDHAAVALAKGIYARAAGRNTPVVIDLKDGAVLDTSTYEGFAAVHRLVDGRRFETPELDVEQGYYPAMLDMLSRVANSETSPALTFALKD</sequence>
<gene>
    <name evidence="9" type="ORF">JQX41_12935</name>
    <name evidence="10" type="ORF">JQX48_12940</name>
</gene>
<dbReference type="AlphaFoldDB" id="A0A9Q2PCC4"/>
<evidence type="ECO:0000256" key="4">
    <source>
        <dbReference type="ARBA" id="ARBA00022801"/>
    </source>
</evidence>
<dbReference type="RefSeq" id="WP_085629828.1">
    <property type="nucleotide sequence ID" value="NZ_JAFBWU010000008.1"/>
</dbReference>
<keyword evidence="7" id="KW-0119">Carbohydrate metabolism</keyword>
<keyword evidence="4 9" id="KW-0378">Hydrolase</keyword>
<evidence type="ECO:0000256" key="8">
    <source>
        <dbReference type="SAM" id="SignalP"/>
    </source>
</evidence>
<organism evidence="9 11">
    <name type="scientific">Marivita cryptomonadis</name>
    <dbReference type="NCBI Taxonomy" id="505252"/>
    <lineage>
        <taxon>Bacteria</taxon>
        <taxon>Pseudomonadati</taxon>
        <taxon>Pseudomonadota</taxon>
        <taxon>Alphaproteobacteria</taxon>
        <taxon>Rhodobacterales</taxon>
        <taxon>Roseobacteraceae</taxon>
        <taxon>Marivita</taxon>
    </lineage>
</organism>
<feature type="signal peptide" evidence="8">
    <location>
        <begin position="1"/>
        <end position="23"/>
    </location>
</feature>
<evidence type="ECO:0000256" key="3">
    <source>
        <dbReference type="ARBA" id="ARBA00012601"/>
    </source>
</evidence>
<dbReference type="Proteomes" id="UP000809440">
    <property type="component" value="Unassembled WGS sequence"/>
</dbReference>
<comment type="similarity">
    <text evidence="2">Belongs to the glycosyl hydrolase 8 (cellulase D) family.</text>
</comment>
<feature type="chain" id="PRO_5040442792" description="cellulase" evidence="8">
    <location>
        <begin position="24"/>
        <end position="350"/>
    </location>
</feature>
<keyword evidence="8" id="KW-0732">Signal</keyword>
<keyword evidence="5" id="KW-0136">Cellulose degradation</keyword>
<evidence type="ECO:0000313" key="11">
    <source>
        <dbReference type="Proteomes" id="UP000755667"/>
    </source>
</evidence>
<evidence type="ECO:0000256" key="7">
    <source>
        <dbReference type="ARBA" id="ARBA00023326"/>
    </source>
</evidence>
<evidence type="ECO:0000313" key="9">
    <source>
        <dbReference type="EMBL" id="MBM2413212.1"/>
    </source>
</evidence>
<keyword evidence="6" id="KW-0326">Glycosidase</keyword>
<comment type="catalytic activity">
    <reaction evidence="1">
        <text>Endohydrolysis of (1-&gt;4)-beta-D-glucosidic linkages in cellulose, lichenin and cereal beta-D-glucans.</text>
        <dbReference type="EC" id="3.2.1.4"/>
    </reaction>
</comment>
<keyword evidence="12" id="KW-1185">Reference proteome</keyword>
<evidence type="ECO:0000256" key="6">
    <source>
        <dbReference type="ARBA" id="ARBA00023295"/>
    </source>
</evidence>
<dbReference type="EMBL" id="JAFBXE010000008">
    <property type="protein sequence ID" value="MBM2413212.1"/>
    <property type="molecule type" value="Genomic_DNA"/>
</dbReference>
<dbReference type="Proteomes" id="UP000755667">
    <property type="component" value="Unassembled WGS sequence"/>
</dbReference>
<evidence type="ECO:0000313" key="12">
    <source>
        <dbReference type="Proteomes" id="UP000809440"/>
    </source>
</evidence>
<dbReference type="EMBL" id="JAFBXF010000008">
    <property type="protein sequence ID" value="MBM2417880.1"/>
    <property type="molecule type" value="Genomic_DNA"/>
</dbReference>
<protein>
    <recommendedName>
        <fullName evidence="3">cellulase</fullName>
        <ecNumber evidence="3">3.2.1.4</ecNumber>
    </recommendedName>
</protein>
<dbReference type="InterPro" id="IPR002037">
    <property type="entry name" value="Glyco_hydro_8"/>
</dbReference>
<reference evidence="9 12" key="1">
    <citation type="submission" date="2021-01" db="EMBL/GenBank/DDBJ databases">
        <title>Diatom-associated Roseobacters Show Island Model of Population Structure.</title>
        <authorList>
            <person name="Qu L."/>
            <person name="Feng X."/>
            <person name="Chen Y."/>
            <person name="Li L."/>
            <person name="Wang X."/>
            <person name="Hu Z."/>
            <person name="Wang H."/>
            <person name="Luo H."/>
        </authorList>
    </citation>
    <scope>NUCLEOTIDE SEQUENCE</scope>
    <source>
        <strain evidence="10 12">CC28-63</strain>
        <strain evidence="9">CC28-69</strain>
    </source>
</reference>